<dbReference type="GeneID" id="23863841"/>
<dbReference type="AlphaFoldDB" id="C9ZW89"/>
<keyword evidence="1" id="KW-0472">Membrane</keyword>
<sequence length="100" mass="11876">MKATSAMCYSTFLPTRGTQTWSERKNDGYITFSTQRCISSIVVVFLFLLLFDILRCFVFPSFTYSHLLLLLLLLLFLFSRRFYFNFCRNITTSHNWSWLG</sequence>
<reference evidence="3" key="1">
    <citation type="journal article" date="2010" name="PLoS Negl. Trop. Dis.">
        <title>The genome sequence of Trypanosoma brucei gambiense, causative agent of chronic human african trypanosomiasis.</title>
        <authorList>
            <person name="Jackson A.P."/>
            <person name="Sanders M."/>
            <person name="Berry A."/>
            <person name="McQuillan J."/>
            <person name="Aslett M.A."/>
            <person name="Quail M.A."/>
            <person name="Chukualim B."/>
            <person name="Capewell P."/>
            <person name="MacLeod A."/>
            <person name="Melville S.E."/>
            <person name="Gibson W."/>
            <person name="Barry J.D."/>
            <person name="Berriman M."/>
            <person name="Hertz-Fowler C."/>
        </authorList>
    </citation>
    <scope>NUCLEOTIDE SEQUENCE [LARGE SCALE GENOMIC DNA]</scope>
    <source>
        <strain evidence="3">MHOM/CI/86/DAL972</strain>
    </source>
</reference>
<feature type="transmembrane region" description="Helical" evidence="1">
    <location>
        <begin position="57"/>
        <end position="78"/>
    </location>
</feature>
<dbReference type="RefSeq" id="XP_011775954.1">
    <property type="nucleotide sequence ID" value="XM_011777652.1"/>
</dbReference>
<keyword evidence="1" id="KW-1133">Transmembrane helix</keyword>
<evidence type="ECO:0000313" key="3">
    <source>
        <dbReference type="Proteomes" id="UP000002316"/>
    </source>
</evidence>
<organism evidence="2 3">
    <name type="scientific">Trypanosoma brucei gambiense (strain MHOM/CI/86/DAL972)</name>
    <dbReference type="NCBI Taxonomy" id="679716"/>
    <lineage>
        <taxon>Eukaryota</taxon>
        <taxon>Discoba</taxon>
        <taxon>Euglenozoa</taxon>
        <taxon>Kinetoplastea</taxon>
        <taxon>Metakinetoplastina</taxon>
        <taxon>Trypanosomatida</taxon>
        <taxon>Trypanosomatidae</taxon>
        <taxon>Trypanosoma</taxon>
    </lineage>
</organism>
<proteinExistence type="predicted"/>
<protein>
    <submittedName>
        <fullName evidence="2">Uncharacterized protein</fullName>
    </submittedName>
</protein>
<feature type="transmembrane region" description="Helical" evidence="1">
    <location>
        <begin position="29"/>
        <end position="51"/>
    </location>
</feature>
<evidence type="ECO:0000256" key="1">
    <source>
        <dbReference type="SAM" id="Phobius"/>
    </source>
</evidence>
<keyword evidence="1" id="KW-0812">Transmembrane</keyword>
<gene>
    <name evidence="2" type="ORF">TbgDal_VIII6160</name>
</gene>
<dbReference type="EMBL" id="FN554971">
    <property type="protein sequence ID" value="CBH13678.1"/>
    <property type="molecule type" value="Genomic_DNA"/>
</dbReference>
<dbReference type="Proteomes" id="UP000002316">
    <property type="component" value="Chromosome 8"/>
</dbReference>
<dbReference type="KEGG" id="tbg:TbgDal_VIII6160"/>
<accession>C9ZW89</accession>
<evidence type="ECO:0000313" key="2">
    <source>
        <dbReference type="EMBL" id="CBH13678.1"/>
    </source>
</evidence>
<name>C9ZW89_TRYB9</name>